<accession>A0ABR2MHG9</accession>
<keyword evidence="4" id="KW-0479">Metal-binding</keyword>
<dbReference type="Pfam" id="PF00719">
    <property type="entry name" value="Pyrophosphatase"/>
    <property type="match status" value="1"/>
</dbReference>
<reference evidence="8 9" key="1">
    <citation type="journal article" date="2022" name="Nat. Plants">
        <title>Genomes of leafy and leafless Platanthera orchids illuminate the evolution of mycoheterotrophy.</title>
        <authorList>
            <person name="Li M.H."/>
            <person name="Liu K.W."/>
            <person name="Li Z."/>
            <person name="Lu H.C."/>
            <person name="Ye Q.L."/>
            <person name="Zhang D."/>
            <person name="Wang J.Y."/>
            <person name="Li Y.F."/>
            <person name="Zhong Z.M."/>
            <person name="Liu X."/>
            <person name="Yu X."/>
            <person name="Liu D.K."/>
            <person name="Tu X.D."/>
            <person name="Liu B."/>
            <person name="Hao Y."/>
            <person name="Liao X.Y."/>
            <person name="Jiang Y.T."/>
            <person name="Sun W.H."/>
            <person name="Chen J."/>
            <person name="Chen Y.Q."/>
            <person name="Ai Y."/>
            <person name="Zhai J.W."/>
            <person name="Wu S.S."/>
            <person name="Zhou Z."/>
            <person name="Hsiao Y.Y."/>
            <person name="Wu W.L."/>
            <person name="Chen Y.Y."/>
            <person name="Lin Y.F."/>
            <person name="Hsu J.L."/>
            <person name="Li C.Y."/>
            <person name="Wang Z.W."/>
            <person name="Zhao X."/>
            <person name="Zhong W.Y."/>
            <person name="Ma X.K."/>
            <person name="Ma L."/>
            <person name="Huang J."/>
            <person name="Chen G.Z."/>
            <person name="Huang M.Z."/>
            <person name="Huang L."/>
            <person name="Peng D.H."/>
            <person name="Luo Y.B."/>
            <person name="Zou S.Q."/>
            <person name="Chen S.P."/>
            <person name="Lan S."/>
            <person name="Tsai W.C."/>
            <person name="Van de Peer Y."/>
            <person name="Liu Z.J."/>
        </authorList>
    </citation>
    <scope>NUCLEOTIDE SEQUENCE [LARGE SCALE GENOMIC DNA]</scope>
    <source>
        <strain evidence="8">Lor288</strain>
    </source>
</reference>
<comment type="similarity">
    <text evidence="2">Belongs to the PPase family.</text>
</comment>
<evidence type="ECO:0000256" key="6">
    <source>
        <dbReference type="ARBA" id="ARBA00022842"/>
    </source>
</evidence>
<evidence type="ECO:0000256" key="5">
    <source>
        <dbReference type="ARBA" id="ARBA00022801"/>
    </source>
</evidence>
<evidence type="ECO:0000256" key="1">
    <source>
        <dbReference type="ARBA" id="ARBA00001946"/>
    </source>
</evidence>
<dbReference type="InterPro" id="IPR008162">
    <property type="entry name" value="Pyrophosphatase"/>
</dbReference>
<dbReference type="SUPFAM" id="SSF50324">
    <property type="entry name" value="Inorganic pyrophosphatase"/>
    <property type="match status" value="1"/>
</dbReference>
<evidence type="ECO:0000256" key="7">
    <source>
        <dbReference type="ARBA" id="ARBA00047820"/>
    </source>
</evidence>
<dbReference type="InterPro" id="IPR036649">
    <property type="entry name" value="Pyrophosphatase_sf"/>
</dbReference>
<evidence type="ECO:0000256" key="3">
    <source>
        <dbReference type="ARBA" id="ARBA00012146"/>
    </source>
</evidence>
<dbReference type="EC" id="3.6.1.1" evidence="3"/>
<keyword evidence="6" id="KW-0460">Magnesium</keyword>
<proteinExistence type="inferred from homology"/>
<protein>
    <recommendedName>
        <fullName evidence="3">inorganic diphosphatase</fullName>
        <ecNumber evidence="3">3.6.1.1</ecNumber>
    </recommendedName>
</protein>
<sequence>MRLCAFILWTARPIVWPIIARGWRVRGTLLGRMGLVLMRLLLGLWRRIAAALRMADFCLVYQREYYARVKVPAELQFLASPPAVGNGTPKPSLIVLKSGILVACLKKYKAEVVEITKRSKVKYELDKKTGLIKVDRILYSSVVYPHNYGFIPCTLCEDNYPWTSLSLCSRAAAANFGRRKASRHGGVHHSNAHANCSLGFPLLVAVFWTRSQWCLGRRRIPRLIVKSFSLQVLLFYCSPLCAFKLSDYIGSFSGALPIDVCASL</sequence>
<comment type="caution">
    <text evidence="8">The sequence shown here is derived from an EMBL/GenBank/DDBJ whole genome shotgun (WGS) entry which is preliminary data.</text>
</comment>
<dbReference type="Proteomes" id="UP001412067">
    <property type="component" value="Unassembled WGS sequence"/>
</dbReference>
<comment type="cofactor">
    <cofactor evidence="1">
        <name>Mg(2+)</name>
        <dbReference type="ChEBI" id="CHEBI:18420"/>
    </cofactor>
</comment>
<comment type="catalytic activity">
    <reaction evidence="7">
        <text>diphosphate + H2O = 2 phosphate + H(+)</text>
        <dbReference type="Rhea" id="RHEA:24576"/>
        <dbReference type="ChEBI" id="CHEBI:15377"/>
        <dbReference type="ChEBI" id="CHEBI:15378"/>
        <dbReference type="ChEBI" id="CHEBI:33019"/>
        <dbReference type="ChEBI" id="CHEBI:43474"/>
        <dbReference type="EC" id="3.6.1.1"/>
    </reaction>
</comment>
<gene>
    <name evidence="8" type="primary">IPP</name>
    <name evidence="8" type="ORF">KSP40_PGU002462</name>
</gene>
<name>A0ABR2MHG9_9ASPA</name>
<evidence type="ECO:0000313" key="9">
    <source>
        <dbReference type="Proteomes" id="UP001412067"/>
    </source>
</evidence>
<dbReference type="EMBL" id="JBBWWR010000007">
    <property type="protein sequence ID" value="KAK8963511.1"/>
    <property type="molecule type" value="Genomic_DNA"/>
</dbReference>
<keyword evidence="5" id="KW-0378">Hydrolase</keyword>
<evidence type="ECO:0000313" key="8">
    <source>
        <dbReference type="EMBL" id="KAK8963511.1"/>
    </source>
</evidence>
<evidence type="ECO:0000256" key="2">
    <source>
        <dbReference type="ARBA" id="ARBA00006220"/>
    </source>
</evidence>
<evidence type="ECO:0000256" key="4">
    <source>
        <dbReference type="ARBA" id="ARBA00022723"/>
    </source>
</evidence>
<organism evidence="8 9">
    <name type="scientific">Platanthera guangdongensis</name>
    <dbReference type="NCBI Taxonomy" id="2320717"/>
    <lineage>
        <taxon>Eukaryota</taxon>
        <taxon>Viridiplantae</taxon>
        <taxon>Streptophyta</taxon>
        <taxon>Embryophyta</taxon>
        <taxon>Tracheophyta</taxon>
        <taxon>Spermatophyta</taxon>
        <taxon>Magnoliopsida</taxon>
        <taxon>Liliopsida</taxon>
        <taxon>Asparagales</taxon>
        <taxon>Orchidaceae</taxon>
        <taxon>Orchidoideae</taxon>
        <taxon>Orchideae</taxon>
        <taxon>Orchidinae</taxon>
        <taxon>Platanthera</taxon>
    </lineage>
</organism>
<keyword evidence="9" id="KW-1185">Reference proteome</keyword>
<dbReference type="Gene3D" id="3.90.80.10">
    <property type="entry name" value="Inorganic pyrophosphatase"/>
    <property type="match status" value="1"/>
</dbReference>
<dbReference type="PANTHER" id="PTHR10286">
    <property type="entry name" value="INORGANIC PYROPHOSPHATASE"/>
    <property type="match status" value="1"/>
</dbReference>